<accession>A0A9N9AW76</accession>
<comment type="caution">
    <text evidence="2">The sequence shown here is derived from an EMBL/GenBank/DDBJ whole genome shotgun (WGS) entry which is preliminary data.</text>
</comment>
<dbReference type="Proteomes" id="UP000789739">
    <property type="component" value="Unassembled WGS sequence"/>
</dbReference>
<dbReference type="EMBL" id="CAJVPI010000515">
    <property type="protein sequence ID" value="CAG8544884.1"/>
    <property type="molecule type" value="Genomic_DNA"/>
</dbReference>
<sequence length="115" mass="13026">MELRLRMVIRMVMDCVSAVESKKKGHIADFWLKSLPGLKCNNRISTENVFVSCDLDGIQISNGIQFGGSRNNFQKPKQLYRNHKQMSVEEVVPTKKISVNKDCDDEPGNNSPLND</sequence>
<name>A0A9N9AW76_9GLOM</name>
<feature type="non-terminal residue" evidence="2">
    <location>
        <position position="115"/>
    </location>
</feature>
<keyword evidence="3" id="KW-1185">Reference proteome</keyword>
<dbReference type="AlphaFoldDB" id="A0A9N9AW76"/>
<protein>
    <submittedName>
        <fullName evidence="2">8680_t:CDS:1</fullName>
    </submittedName>
</protein>
<feature type="region of interest" description="Disordered" evidence="1">
    <location>
        <begin position="95"/>
        <end position="115"/>
    </location>
</feature>
<dbReference type="OrthoDB" id="2448101at2759"/>
<organism evidence="2 3">
    <name type="scientific">Paraglomus brasilianum</name>
    <dbReference type="NCBI Taxonomy" id="144538"/>
    <lineage>
        <taxon>Eukaryota</taxon>
        <taxon>Fungi</taxon>
        <taxon>Fungi incertae sedis</taxon>
        <taxon>Mucoromycota</taxon>
        <taxon>Glomeromycotina</taxon>
        <taxon>Glomeromycetes</taxon>
        <taxon>Paraglomerales</taxon>
        <taxon>Paraglomeraceae</taxon>
        <taxon>Paraglomus</taxon>
    </lineage>
</organism>
<evidence type="ECO:0000256" key="1">
    <source>
        <dbReference type="SAM" id="MobiDB-lite"/>
    </source>
</evidence>
<reference evidence="2" key="1">
    <citation type="submission" date="2021-06" db="EMBL/GenBank/DDBJ databases">
        <authorList>
            <person name="Kallberg Y."/>
            <person name="Tangrot J."/>
            <person name="Rosling A."/>
        </authorList>
    </citation>
    <scope>NUCLEOTIDE SEQUENCE</scope>
    <source>
        <strain evidence="2">BR232B</strain>
    </source>
</reference>
<gene>
    <name evidence="2" type="ORF">PBRASI_LOCUS4779</name>
</gene>
<proteinExistence type="predicted"/>
<evidence type="ECO:0000313" key="2">
    <source>
        <dbReference type="EMBL" id="CAG8544884.1"/>
    </source>
</evidence>
<evidence type="ECO:0000313" key="3">
    <source>
        <dbReference type="Proteomes" id="UP000789739"/>
    </source>
</evidence>